<evidence type="ECO:0000313" key="1">
    <source>
        <dbReference type="EMBL" id="KAH6936483.1"/>
    </source>
</evidence>
<evidence type="ECO:0000313" key="2">
    <source>
        <dbReference type="Proteomes" id="UP000821845"/>
    </source>
</evidence>
<protein>
    <submittedName>
        <fullName evidence="1">Uncharacterized protein</fullName>
    </submittedName>
</protein>
<keyword evidence="2" id="KW-1185">Reference proteome</keyword>
<reference evidence="1" key="1">
    <citation type="submission" date="2020-05" db="EMBL/GenBank/DDBJ databases">
        <title>Large-scale comparative analyses of tick genomes elucidate their genetic diversity and vector capacities.</title>
        <authorList>
            <person name="Jia N."/>
            <person name="Wang J."/>
            <person name="Shi W."/>
            <person name="Du L."/>
            <person name="Sun Y."/>
            <person name="Zhan W."/>
            <person name="Jiang J."/>
            <person name="Wang Q."/>
            <person name="Zhang B."/>
            <person name="Ji P."/>
            <person name="Sakyi L.B."/>
            <person name="Cui X."/>
            <person name="Yuan T."/>
            <person name="Jiang B."/>
            <person name="Yang W."/>
            <person name="Lam T.T.-Y."/>
            <person name="Chang Q."/>
            <person name="Ding S."/>
            <person name="Wang X."/>
            <person name="Zhu J."/>
            <person name="Ruan X."/>
            <person name="Zhao L."/>
            <person name="Wei J."/>
            <person name="Que T."/>
            <person name="Du C."/>
            <person name="Cheng J."/>
            <person name="Dai P."/>
            <person name="Han X."/>
            <person name="Huang E."/>
            <person name="Gao Y."/>
            <person name="Liu J."/>
            <person name="Shao H."/>
            <person name="Ye R."/>
            <person name="Li L."/>
            <person name="Wei W."/>
            <person name="Wang X."/>
            <person name="Wang C."/>
            <person name="Yang T."/>
            <person name="Huo Q."/>
            <person name="Li W."/>
            <person name="Guo W."/>
            <person name="Chen H."/>
            <person name="Zhou L."/>
            <person name="Ni X."/>
            <person name="Tian J."/>
            <person name="Zhou Y."/>
            <person name="Sheng Y."/>
            <person name="Liu T."/>
            <person name="Pan Y."/>
            <person name="Xia L."/>
            <person name="Li J."/>
            <person name="Zhao F."/>
            <person name="Cao W."/>
        </authorList>
    </citation>
    <scope>NUCLEOTIDE SEQUENCE</scope>
    <source>
        <strain evidence="1">Hyas-2018</strain>
    </source>
</reference>
<comment type="caution">
    <text evidence="1">The sequence shown here is derived from an EMBL/GenBank/DDBJ whole genome shotgun (WGS) entry which is preliminary data.</text>
</comment>
<dbReference type="EMBL" id="CM023483">
    <property type="protein sequence ID" value="KAH6936483.1"/>
    <property type="molecule type" value="Genomic_DNA"/>
</dbReference>
<name>A0ACB7SRR7_HYAAI</name>
<dbReference type="Proteomes" id="UP000821845">
    <property type="component" value="Chromosome 3"/>
</dbReference>
<organism evidence="1 2">
    <name type="scientific">Hyalomma asiaticum</name>
    <name type="common">Tick</name>
    <dbReference type="NCBI Taxonomy" id="266040"/>
    <lineage>
        <taxon>Eukaryota</taxon>
        <taxon>Metazoa</taxon>
        <taxon>Ecdysozoa</taxon>
        <taxon>Arthropoda</taxon>
        <taxon>Chelicerata</taxon>
        <taxon>Arachnida</taxon>
        <taxon>Acari</taxon>
        <taxon>Parasitiformes</taxon>
        <taxon>Ixodida</taxon>
        <taxon>Ixodoidea</taxon>
        <taxon>Ixodidae</taxon>
        <taxon>Hyalomminae</taxon>
        <taxon>Hyalomma</taxon>
    </lineage>
</organism>
<sequence length="151" mass="16324">MGGSSEGGSVEQQEPSVIVTALTGWEAAKNPPNEDLPGSAPRGATHGLASRRCGPRRSADSESEPLRLENFITTIYHPNISSTDGAVCLDLLKCRWSPSLSIGKVLAAIHFLMCNRNPDDPLECVVAAEYKNNREQYIPTAKLWTAAFAKE</sequence>
<proteinExistence type="predicted"/>
<gene>
    <name evidence="1" type="ORF">HPB50_018094</name>
</gene>
<accession>A0ACB7SRR7</accession>